<name>A0A510JZJ2_9FUSO</name>
<dbReference type="GO" id="GO:0016747">
    <property type="term" value="F:acyltransferase activity, transferring groups other than amino-acyl groups"/>
    <property type="evidence" value="ECO:0007669"/>
    <property type="project" value="InterPro"/>
</dbReference>
<dbReference type="RefSeq" id="WP_155282577.1">
    <property type="nucleotide sequence ID" value="NZ_AP019831.1"/>
</dbReference>
<proteinExistence type="predicted"/>
<sequence length="184" mass="21486">MENIVSELVKIHNENFKNRVGDKYFSEMMLGEQYEIYCLFNFTGENIFVEKLKKEDKNKTLEKSQKEKTDLGKNEKIEKNVLGYVAFYGTIESIDIFEVAIKKEYQGQGFGEKLLIESIENLINDNKNAGIKNINFSENKFLLEVNENNVKALKLYKKIGFEEISVRKNYYGNNENAIIMIKYS</sequence>
<dbReference type="Proteomes" id="UP000422644">
    <property type="component" value="Chromosome"/>
</dbReference>
<dbReference type="InterPro" id="IPR050276">
    <property type="entry name" value="MshD_Acetyltransferase"/>
</dbReference>
<dbReference type="Gene3D" id="3.40.630.30">
    <property type="match status" value="1"/>
</dbReference>
<organism evidence="2 3">
    <name type="scientific">Leptotrichia trevisanii</name>
    <dbReference type="NCBI Taxonomy" id="109328"/>
    <lineage>
        <taxon>Bacteria</taxon>
        <taxon>Fusobacteriati</taxon>
        <taxon>Fusobacteriota</taxon>
        <taxon>Fusobacteriia</taxon>
        <taxon>Fusobacteriales</taxon>
        <taxon>Leptotrichiaceae</taxon>
        <taxon>Leptotrichia</taxon>
    </lineage>
</organism>
<dbReference type="PROSITE" id="PS51186">
    <property type="entry name" value="GNAT"/>
    <property type="match status" value="1"/>
</dbReference>
<evidence type="ECO:0000259" key="1">
    <source>
        <dbReference type="PROSITE" id="PS51186"/>
    </source>
</evidence>
<dbReference type="SUPFAM" id="SSF55729">
    <property type="entry name" value="Acyl-CoA N-acyltransferases (Nat)"/>
    <property type="match status" value="1"/>
</dbReference>
<dbReference type="InterPro" id="IPR016181">
    <property type="entry name" value="Acyl_CoA_acyltransferase"/>
</dbReference>
<dbReference type="CDD" id="cd04301">
    <property type="entry name" value="NAT_SF"/>
    <property type="match status" value="1"/>
</dbReference>
<gene>
    <name evidence="2" type="ORF">JMUB3870_0927</name>
</gene>
<keyword evidence="3" id="KW-1185">Reference proteome</keyword>
<evidence type="ECO:0000313" key="2">
    <source>
        <dbReference type="EMBL" id="BBM44809.1"/>
    </source>
</evidence>
<reference evidence="2 3" key="1">
    <citation type="submission" date="2019-07" db="EMBL/GenBank/DDBJ databases">
        <title>Complete Genome Sequence of Leptotrichia trevisanii Strain JMUB3870.</title>
        <authorList>
            <person name="Watanabe S."/>
            <person name="Cui L."/>
        </authorList>
    </citation>
    <scope>NUCLEOTIDE SEQUENCE [LARGE SCALE GENOMIC DNA]</scope>
    <source>
        <strain evidence="2 3">JMUB3870</strain>
    </source>
</reference>
<dbReference type="PANTHER" id="PTHR43617">
    <property type="entry name" value="L-AMINO ACID N-ACETYLTRANSFERASE"/>
    <property type="match status" value="1"/>
</dbReference>
<evidence type="ECO:0000313" key="3">
    <source>
        <dbReference type="Proteomes" id="UP000422644"/>
    </source>
</evidence>
<accession>A0A510JZJ2</accession>
<dbReference type="PANTHER" id="PTHR43617:SF34">
    <property type="entry name" value="PUTATIVE-RELATED"/>
    <property type="match status" value="1"/>
</dbReference>
<dbReference type="InterPro" id="IPR000182">
    <property type="entry name" value="GNAT_dom"/>
</dbReference>
<protein>
    <submittedName>
        <fullName evidence="2">GCN5-related N-acetyltransferase</fullName>
    </submittedName>
</protein>
<feature type="domain" description="N-acetyltransferase" evidence="1">
    <location>
        <begin position="76"/>
        <end position="184"/>
    </location>
</feature>
<dbReference type="OrthoDB" id="9794566at2"/>
<dbReference type="AlphaFoldDB" id="A0A510JZJ2"/>
<dbReference type="Pfam" id="PF13508">
    <property type="entry name" value="Acetyltransf_7"/>
    <property type="match status" value="1"/>
</dbReference>
<dbReference type="EMBL" id="AP019831">
    <property type="protein sequence ID" value="BBM44809.1"/>
    <property type="molecule type" value="Genomic_DNA"/>
</dbReference>
<keyword evidence="2" id="KW-0808">Transferase</keyword>